<comment type="similarity">
    <text evidence="1 8">Belongs to the RdRP family.</text>
</comment>
<feature type="domain" description="RDR1/2-like PH-like" evidence="10">
    <location>
        <begin position="103"/>
        <end position="245"/>
    </location>
</feature>
<feature type="domain" description="RDR1/2-like RRM" evidence="11">
    <location>
        <begin position="6"/>
        <end position="83"/>
    </location>
</feature>
<dbReference type="InterPro" id="IPR058751">
    <property type="entry name" value="RDRP_helical"/>
</dbReference>
<dbReference type="InterPro" id="IPR058752">
    <property type="entry name" value="RDRP_C_head"/>
</dbReference>
<dbReference type="InterPro" id="IPR058763">
    <property type="entry name" value="RRM_RDR1/2-like"/>
</dbReference>
<comment type="catalytic activity">
    <reaction evidence="7 8">
        <text>RNA(n) + a ribonucleoside 5'-triphosphate = RNA(n+1) + diphosphate</text>
        <dbReference type="Rhea" id="RHEA:21248"/>
        <dbReference type="Rhea" id="RHEA-COMP:14527"/>
        <dbReference type="Rhea" id="RHEA-COMP:17342"/>
        <dbReference type="ChEBI" id="CHEBI:33019"/>
        <dbReference type="ChEBI" id="CHEBI:61557"/>
        <dbReference type="ChEBI" id="CHEBI:140395"/>
        <dbReference type="EC" id="2.7.7.48"/>
    </reaction>
</comment>
<dbReference type="InterPro" id="IPR057590">
    <property type="entry name" value="PH_RDR1/2-like"/>
</dbReference>
<evidence type="ECO:0000259" key="11">
    <source>
        <dbReference type="Pfam" id="PF26250"/>
    </source>
</evidence>
<evidence type="ECO:0000256" key="7">
    <source>
        <dbReference type="ARBA" id="ARBA00048744"/>
    </source>
</evidence>
<dbReference type="Pfam" id="PF05183">
    <property type="entry name" value="RdRP"/>
    <property type="match status" value="1"/>
</dbReference>
<accession>A0A484KMB4</accession>
<evidence type="ECO:0000256" key="6">
    <source>
        <dbReference type="ARBA" id="ARBA00023158"/>
    </source>
</evidence>
<dbReference type="OrthoDB" id="6513042at2759"/>
<evidence type="ECO:0000256" key="1">
    <source>
        <dbReference type="ARBA" id="ARBA00005762"/>
    </source>
</evidence>
<keyword evidence="2 8" id="KW-0696">RNA-directed RNA polymerase</keyword>
<evidence type="ECO:0000313" key="15">
    <source>
        <dbReference type="Proteomes" id="UP000595140"/>
    </source>
</evidence>
<evidence type="ECO:0000259" key="13">
    <source>
        <dbReference type="Pfam" id="PF26253"/>
    </source>
</evidence>
<name>A0A484KMB4_9ASTE</name>
<dbReference type="InterPro" id="IPR007855">
    <property type="entry name" value="RDRP"/>
</dbReference>
<organism evidence="14 15">
    <name type="scientific">Cuscuta campestris</name>
    <dbReference type="NCBI Taxonomy" id="132261"/>
    <lineage>
        <taxon>Eukaryota</taxon>
        <taxon>Viridiplantae</taxon>
        <taxon>Streptophyta</taxon>
        <taxon>Embryophyta</taxon>
        <taxon>Tracheophyta</taxon>
        <taxon>Spermatophyta</taxon>
        <taxon>Magnoliopsida</taxon>
        <taxon>eudicotyledons</taxon>
        <taxon>Gunneridae</taxon>
        <taxon>Pentapetalae</taxon>
        <taxon>asterids</taxon>
        <taxon>lamiids</taxon>
        <taxon>Solanales</taxon>
        <taxon>Convolvulaceae</taxon>
        <taxon>Cuscuteae</taxon>
        <taxon>Cuscuta</taxon>
        <taxon>Cuscuta subgen. Grammica</taxon>
        <taxon>Cuscuta sect. Cleistogrammica</taxon>
    </lineage>
</organism>
<protein>
    <recommendedName>
        <fullName evidence="8">RNA-dependent RNA polymerase</fullName>
        <ecNumber evidence="8">2.7.7.48</ecNumber>
    </recommendedName>
</protein>
<gene>
    <name evidence="14" type="ORF">CCAM_LOCUS7371</name>
</gene>
<dbReference type="Pfam" id="PF26253">
    <property type="entry name" value="RdRP_head"/>
    <property type="match status" value="1"/>
</dbReference>
<keyword evidence="6 8" id="KW-0943">RNA-mediated gene silencing</keyword>
<evidence type="ECO:0000259" key="9">
    <source>
        <dbReference type="Pfam" id="PF05183"/>
    </source>
</evidence>
<dbReference type="Pfam" id="PF24823">
    <property type="entry name" value="PH_RDR2"/>
    <property type="match status" value="1"/>
</dbReference>
<dbReference type="GO" id="GO:0003723">
    <property type="term" value="F:RNA binding"/>
    <property type="evidence" value="ECO:0007669"/>
    <property type="project" value="UniProtKB-KW"/>
</dbReference>
<keyword evidence="5 8" id="KW-0694">RNA-binding</keyword>
<evidence type="ECO:0000256" key="8">
    <source>
        <dbReference type="RuleBase" id="RU363098"/>
    </source>
</evidence>
<evidence type="ECO:0000256" key="2">
    <source>
        <dbReference type="ARBA" id="ARBA00022484"/>
    </source>
</evidence>
<keyword evidence="3 8" id="KW-0808">Transferase</keyword>
<sequence>MVKTKTIQVFGFPRLVSANEAKAFFERHTRVNSVYAIEVKMSKRGGRAYAKVQFDTSRAAEAIISLANCGRLYYGSSYLKAWELDTYIVEPRSYVHEMPDITLCFGCQISKERFSRLWGVGNVSIKFGYGLKKILFFLSYRDVEYKLQLLYEHIWDIVLYNPNGRNEKYLVIQLFAAPRIYKKTAEFSIYNYFEELPDDQWVRTTDFTQNLIGQSSCLCLVLPTGVRLPDFRNNFAYYSETESQFILEHGSPFSSNLDLVPIMHPPEGVVLPFKLLFKICSLVQHGCLPGPTLNAKFFRLVDPRWENINCIEHVLAKMYEMKECCYDPVAWLTMEYRMFKRPPESPLIKLEDGLVYVRRVLVTPTRVYFSGPEVNQSNRVLRHYINDIDNFLRVSFVDEEWDKIQSVDLSQRASGKTDIYHRILRILNSGIVIGDKRFEFLAFSSSQLREGSIWMFASRNGLNAADIRAWMGDFTKIKNVAKYAARLGQSFGSSREALSVPRDEIEIVPDIKIRRQGSEYNFSDGIGKISVEFSERVAIKCGLEKFTPSAFQIRYGGFKGVVSVDPCSSKKLSLRNSMLKYESDNVKLDVLAWSKYQPCYLNRQLVTLLSTLGIKDEVFERKQSEAVAQLNAILTDPNKASEALELMAPGENTNIIKEMLMCGYKPDAEPFLSMTLQAFRAFKLQDLRTKARIFVPSARSMMGCLDETRTLEYGEVFIQYSGTDHRLSLGDGPLLTESSSCKYIVKGKVVVAKNPCLHPGDVRVLRAVNVPDLHHMVDCVVFPQKGQRPHPNECSGSDLDGDIYFVCWDQDLIPMEMKPPMDYTPAPSTELDHDVMMEEIHKYFADYIVNDSLGRISNAHVVFADKEAKMAMSEPCLELAKLFSIAVDFPKTGVPAEIPSHLRVKEYPDFMEKPSEKTTYVSSRVIGKLFRAVKDITPELSSITSFTREVARKSYDPDLEVDGFEDFIDEAFYCKTNYDFKLGNLMDYYGIKTEAEVLNGGVIKASKFFDRRRDAESVSFAVRALKKEARSWFKKGSETGEDLLAKASAWYYVTYHHTYWGRYNEGMKRDHLISFPWCVYDKLIQIKRSKARSRVLRISSLEQRFGRGLALA</sequence>
<dbReference type="PANTHER" id="PTHR23079:SF1">
    <property type="entry name" value="RNA-DEPENDENT RNA POLYMERASE 1"/>
    <property type="match status" value="1"/>
</dbReference>
<dbReference type="AlphaFoldDB" id="A0A484KMB4"/>
<dbReference type="GO" id="GO:0031380">
    <property type="term" value="C:nuclear RNA-directed RNA polymerase complex"/>
    <property type="evidence" value="ECO:0007669"/>
    <property type="project" value="TreeGrafter"/>
</dbReference>
<dbReference type="EMBL" id="OOIL02000473">
    <property type="protein sequence ID" value="VFQ65595.1"/>
    <property type="molecule type" value="Genomic_DNA"/>
</dbReference>
<dbReference type="EC" id="2.7.7.48" evidence="8"/>
<dbReference type="Proteomes" id="UP000595140">
    <property type="component" value="Unassembled WGS sequence"/>
</dbReference>
<dbReference type="PANTHER" id="PTHR23079">
    <property type="entry name" value="RNA-DEPENDENT RNA POLYMERASE"/>
    <property type="match status" value="1"/>
</dbReference>
<dbReference type="Pfam" id="PF26252">
    <property type="entry name" value="RdRP_helical"/>
    <property type="match status" value="1"/>
</dbReference>
<feature type="domain" description="RDRP helical" evidence="12">
    <location>
        <begin position="261"/>
        <end position="344"/>
    </location>
</feature>
<proteinExistence type="inferred from homology"/>
<evidence type="ECO:0000259" key="10">
    <source>
        <dbReference type="Pfam" id="PF24823"/>
    </source>
</evidence>
<dbReference type="InterPro" id="IPR057596">
    <property type="entry name" value="RDRP_core"/>
</dbReference>
<feature type="domain" description="RDRP core" evidence="9">
    <location>
        <begin position="362"/>
        <end position="933"/>
    </location>
</feature>
<keyword evidence="15" id="KW-1185">Reference proteome</keyword>
<dbReference type="GO" id="GO:0003968">
    <property type="term" value="F:RNA-directed RNA polymerase activity"/>
    <property type="evidence" value="ECO:0007669"/>
    <property type="project" value="UniProtKB-KW"/>
</dbReference>
<evidence type="ECO:0000256" key="4">
    <source>
        <dbReference type="ARBA" id="ARBA00022695"/>
    </source>
</evidence>
<feature type="domain" description="RDRP C-terminal head" evidence="13">
    <location>
        <begin position="954"/>
        <end position="1092"/>
    </location>
</feature>
<evidence type="ECO:0000313" key="14">
    <source>
        <dbReference type="EMBL" id="VFQ65595.1"/>
    </source>
</evidence>
<keyword evidence="4 8" id="KW-0548">Nucleotidyltransferase</keyword>
<evidence type="ECO:0000259" key="12">
    <source>
        <dbReference type="Pfam" id="PF26252"/>
    </source>
</evidence>
<reference evidence="14 15" key="1">
    <citation type="submission" date="2018-04" db="EMBL/GenBank/DDBJ databases">
        <authorList>
            <person name="Vogel A."/>
        </authorList>
    </citation>
    <scope>NUCLEOTIDE SEQUENCE [LARGE SCALE GENOMIC DNA]</scope>
</reference>
<dbReference type="Pfam" id="PF26250">
    <property type="entry name" value="RRM_RdRP1_2"/>
    <property type="match status" value="1"/>
</dbReference>
<dbReference type="GO" id="GO:0030422">
    <property type="term" value="P:siRNA processing"/>
    <property type="evidence" value="ECO:0007669"/>
    <property type="project" value="TreeGrafter"/>
</dbReference>
<evidence type="ECO:0000256" key="3">
    <source>
        <dbReference type="ARBA" id="ARBA00022679"/>
    </source>
</evidence>
<evidence type="ECO:0000256" key="5">
    <source>
        <dbReference type="ARBA" id="ARBA00022884"/>
    </source>
</evidence>
<comment type="function">
    <text evidence="8">Probably involved in the RNA silencing pathway and required for the generation of small interfering RNAs (siRNAs).</text>
</comment>